<proteinExistence type="predicted"/>
<keyword evidence="1" id="KW-0175">Coiled coil</keyword>
<name>A0ABR2QR93_9ROSI</name>
<accession>A0ABR2QR93</accession>
<keyword evidence="3" id="KW-1185">Reference proteome</keyword>
<feature type="coiled-coil region" evidence="1">
    <location>
        <begin position="160"/>
        <end position="303"/>
    </location>
</feature>
<evidence type="ECO:0000313" key="2">
    <source>
        <dbReference type="EMBL" id="KAK9003177.1"/>
    </source>
</evidence>
<protein>
    <submittedName>
        <fullName evidence="2">Uncharacterized protein</fullName>
    </submittedName>
</protein>
<dbReference type="Proteomes" id="UP001396334">
    <property type="component" value="Unassembled WGS sequence"/>
</dbReference>
<evidence type="ECO:0000256" key="1">
    <source>
        <dbReference type="SAM" id="Coils"/>
    </source>
</evidence>
<evidence type="ECO:0000313" key="3">
    <source>
        <dbReference type="Proteomes" id="UP001396334"/>
    </source>
</evidence>
<gene>
    <name evidence="2" type="ORF">V6N11_060743</name>
</gene>
<reference evidence="2 3" key="1">
    <citation type="journal article" date="2024" name="G3 (Bethesda)">
        <title>Genome assembly of Hibiscus sabdariffa L. provides insights into metabolisms of medicinal natural products.</title>
        <authorList>
            <person name="Kim T."/>
        </authorList>
    </citation>
    <scope>NUCLEOTIDE SEQUENCE [LARGE SCALE GENOMIC DNA]</scope>
    <source>
        <strain evidence="2">TK-2024</strain>
        <tissue evidence="2">Old leaves</tissue>
    </source>
</reference>
<sequence>MEEGASSDARSYSKYGSIAMFRRIPSSQDPFMTIASHLLKNSYGRRIGRLEGPREQYGSTQFIPATNGLKDFSTDYEMGKSFKAAVYNASVAWNNTRRARIFAAPYSMTPEYEAWRFRHLNDKIPNINSEGTQSIQERKIQLQVRPDQARWEIASLQKGKDELARELLLEKEVIKNLERHVKKKRAIEGVLNEELINRIKEERRRAETYKQQYLEHKDQVEALTHQVEGLHVSASEERERARLRDERKNAQLRHMERSVRRYKGKAKDSEDNQAENQALKTRIEEMEMEIQSLKDQVASYERGIQPYEIPMVDRLRSAAQAIWAQEEDMAHLMAQVHSVAQ</sequence>
<organism evidence="2 3">
    <name type="scientific">Hibiscus sabdariffa</name>
    <name type="common">roselle</name>
    <dbReference type="NCBI Taxonomy" id="183260"/>
    <lineage>
        <taxon>Eukaryota</taxon>
        <taxon>Viridiplantae</taxon>
        <taxon>Streptophyta</taxon>
        <taxon>Embryophyta</taxon>
        <taxon>Tracheophyta</taxon>
        <taxon>Spermatophyta</taxon>
        <taxon>Magnoliopsida</taxon>
        <taxon>eudicotyledons</taxon>
        <taxon>Gunneridae</taxon>
        <taxon>Pentapetalae</taxon>
        <taxon>rosids</taxon>
        <taxon>malvids</taxon>
        <taxon>Malvales</taxon>
        <taxon>Malvaceae</taxon>
        <taxon>Malvoideae</taxon>
        <taxon>Hibiscus</taxon>
    </lineage>
</organism>
<dbReference type="EMBL" id="JBBPBN010000034">
    <property type="protein sequence ID" value="KAK9003177.1"/>
    <property type="molecule type" value="Genomic_DNA"/>
</dbReference>
<comment type="caution">
    <text evidence="2">The sequence shown here is derived from an EMBL/GenBank/DDBJ whole genome shotgun (WGS) entry which is preliminary data.</text>
</comment>